<dbReference type="InterPro" id="IPR032465">
    <property type="entry name" value="ACMSD"/>
</dbReference>
<dbReference type="AlphaFoldDB" id="A0A831VX61"/>
<dbReference type="SUPFAM" id="SSF51556">
    <property type="entry name" value="Metallo-dependent hydrolases"/>
    <property type="match status" value="1"/>
</dbReference>
<feature type="domain" description="Amidohydrolase-related" evidence="2">
    <location>
        <begin position="66"/>
        <end position="351"/>
    </location>
</feature>
<dbReference type="PANTHER" id="PTHR21240">
    <property type="entry name" value="2-AMINO-3-CARBOXYLMUCONATE-6-SEMIALDEHYDE DECARBOXYLASE"/>
    <property type="match status" value="1"/>
</dbReference>
<dbReference type="InterPro" id="IPR006680">
    <property type="entry name" value="Amidohydro-rel"/>
</dbReference>
<evidence type="ECO:0000313" key="3">
    <source>
        <dbReference type="EMBL" id="HEA23194.1"/>
    </source>
</evidence>
<dbReference type="PANTHER" id="PTHR21240:SF28">
    <property type="entry name" value="ISO-OROTATE DECARBOXYLASE (EUROFUNG)"/>
    <property type="match status" value="1"/>
</dbReference>
<evidence type="ECO:0000259" key="2">
    <source>
        <dbReference type="Pfam" id="PF04909"/>
    </source>
</evidence>
<dbReference type="Gene3D" id="3.20.20.140">
    <property type="entry name" value="Metal-dependent hydrolases"/>
    <property type="match status" value="1"/>
</dbReference>
<proteinExistence type="predicted"/>
<name>A0A831VX61_9FLAO</name>
<dbReference type="EMBL" id="DRGL01000075">
    <property type="protein sequence ID" value="HEA23194.1"/>
    <property type="molecule type" value="Genomic_DNA"/>
</dbReference>
<reference evidence="3" key="1">
    <citation type="journal article" date="2020" name="mSystems">
        <title>Genome- and Community-Level Interaction Insights into Carbon Utilization and Element Cycling Functions of Hydrothermarchaeota in Hydrothermal Sediment.</title>
        <authorList>
            <person name="Zhou Z."/>
            <person name="Liu Y."/>
            <person name="Xu W."/>
            <person name="Pan J."/>
            <person name="Luo Z.H."/>
            <person name="Li M."/>
        </authorList>
    </citation>
    <scope>NUCLEOTIDE SEQUENCE [LARGE SCALE GENOMIC DNA]</scope>
    <source>
        <strain evidence="3">HyVt-345</strain>
    </source>
</reference>
<evidence type="ECO:0000256" key="1">
    <source>
        <dbReference type="ARBA" id="ARBA00023239"/>
    </source>
</evidence>
<dbReference type="Proteomes" id="UP000886191">
    <property type="component" value="Unassembled WGS sequence"/>
</dbReference>
<dbReference type="GO" id="GO:0016787">
    <property type="term" value="F:hydrolase activity"/>
    <property type="evidence" value="ECO:0007669"/>
    <property type="project" value="InterPro"/>
</dbReference>
<dbReference type="GO" id="GO:0016831">
    <property type="term" value="F:carboxy-lyase activity"/>
    <property type="evidence" value="ECO:0007669"/>
    <property type="project" value="InterPro"/>
</dbReference>
<dbReference type="Pfam" id="PF04909">
    <property type="entry name" value="Amidohydro_2"/>
    <property type="match status" value="1"/>
</dbReference>
<comment type="caution">
    <text evidence="3">The sequence shown here is derived from an EMBL/GenBank/DDBJ whole genome shotgun (WGS) entry which is preliminary data.</text>
</comment>
<dbReference type="GO" id="GO:0019748">
    <property type="term" value="P:secondary metabolic process"/>
    <property type="evidence" value="ECO:0007669"/>
    <property type="project" value="TreeGrafter"/>
</dbReference>
<dbReference type="GO" id="GO:0005737">
    <property type="term" value="C:cytoplasm"/>
    <property type="evidence" value="ECO:0007669"/>
    <property type="project" value="TreeGrafter"/>
</dbReference>
<sequence length="356" mass="40402">MAKIYLFFIIGIVAIGSAQEDILLKNYDPVSIYNIPKTHIEKAKFPVIDMHSHAFANTSEEVAEWVATMDAKGIEKTIILSSATGKAFDSIYDRYSKYADRFDIWCGIDLSGHNEKGWSTKAVKELERCFKKGAKGVGEVTDKGNGLQNSLSAPAEGMHFTDDRMKPLLKRLGELGLPINIHVAEPYWMYLPADIHNDGMMNAKNWKIDTEKEGIWLHEKLINSLATIAENNPKTTIIACHFANCGYDLEILGKLLDDNKNLYADISARYAEVAPVPKRTRAFYEKYQDRLLYGTDMGFEKSMYEITFRMLESEDEHFYESELFGYHWPLNGLGLSDTILNKVYHENANKIVNASN</sequence>
<protein>
    <submittedName>
        <fullName evidence="3">Amidohydrolase</fullName>
    </submittedName>
</protein>
<gene>
    <name evidence="3" type="ORF">ENH87_20090</name>
</gene>
<keyword evidence="1" id="KW-0456">Lyase</keyword>
<dbReference type="InterPro" id="IPR032466">
    <property type="entry name" value="Metal_Hydrolase"/>
</dbReference>
<accession>A0A831VX61</accession>
<organism evidence="3">
    <name type="scientific">Pricia antarctica</name>
    <dbReference type="NCBI Taxonomy" id="641691"/>
    <lineage>
        <taxon>Bacteria</taxon>
        <taxon>Pseudomonadati</taxon>
        <taxon>Bacteroidota</taxon>
        <taxon>Flavobacteriia</taxon>
        <taxon>Flavobacteriales</taxon>
        <taxon>Flavobacteriaceae</taxon>
        <taxon>Pricia</taxon>
    </lineage>
</organism>